<dbReference type="AlphaFoldDB" id="A0A8D8YFK7"/>
<protein>
    <submittedName>
        <fullName evidence="4">Solute carrier organic anion transporter family member 2B1</fullName>
    </submittedName>
</protein>
<feature type="region of interest" description="Disordered" evidence="2">
    <location>
        <begin position="1"/>
        <end position="26"/>
    </location>
</feature>
<evidence type="ECO:0000256" key="3">
    <source>
        <dbReference type="SAM" id="Phobius"/>
    </source>
</evidence>
<proteinExistence type="predicted"/>
<keyword evidence="3" id="KW-1133">Transmembrane helix</keyword>
<dbReference type="Gene3D" id="1.20.1250.20">
    <property type="entry name" value="MFS general substrate transporter like domains"/>
    <property type="match status" value="1"/>
</dbReference>
<dbReference type="GO" id="GO:0015347">
    <property type="term" value="F:sodium-independent organic anion transmembrane transporter activity"/>
    <property type="evidence" value="ECO:0007669"/>
    <property type="project" value="TreeGrafter"/>
</dbReference>
<feature type="transmembrane region" description="Helical" evidence="3">
    <location>
        <begin position="184"/>
        <end position="204"/>
    </location>
</feature>
<dbReference type="EMBL" id="HBUF01374938">
    <property type="protein sequence ID" value="CAG6727877.1"/>
    <property type="molecule type" value="Transcribed_RNA"/>
</dbReference>
<keyword evidence="3" id="KW-0812">Transmembrane</keyword>
<sequence>MASDTLDQNQKDDEDIQEGPESALNDQNEHDVMDASAFLDQQKCGITVCGLQFCSSFLELATHGRFLTVLSLLAILEGIIHGYFVSFLHDNAIHMSSSVISYLLQTSGLVQIVFTFLFGYIGARRHKTLWISNVAAFIWVSAIFIGFILVSYDWSRFQSNFVHRDSALCQLRSDVTSFLWTKHWLLIFFFFLLQVGVGLSNVAYMSLGLSYLDDNIGPWRSPLFIGVAMAAKTLGPQLGHTISSWNAKANVPAVFVFSSLFWIS</sequence>
<keyword evidence="3" id="KW-0472">Membrane</keyword>
<accession>A0A8D8YFK7</accession>
<dbReference type="GO" id="GO:0043252">
    <property type="term" value="P:sodium-independent organic anion transport"/>
    <property type="evidence" value="ECO:0007669"/>
    <property type="project" value="TreeGrafter"/>
</dbReference>
<dbReference type="PANTHER" id="PTHR11388">
    <property type="entry name" value="ORGANIC ANION TRANSPORTER"/>
    <property type="match status" value="1"/>
</dbReference>
<evidence type="ECO:0000256" key="1">
    <source>
        <dbReference type="ARBA" id="ARBA00023157"/>
    </source>
</evidence>
<dbReference type="PANTHER" id="PTHR11388:SF158">
    <property type="entry name" value="ORGANIC ANION TRANSPORTING POLYPEPTIDE 33EB"/>
    <property type="match status" value="1"/>
</dbReference>
<dbReference type="InterPro" id="IPR036259">
    <property type="entry name" value="MFS_trans_sf"/>
</dbReference>
<feature type="transmembrane region" description="Helical" evidence="3">
    <location>
        <begin position="66"/>
        <end position="88"/>
    </location>
</feature>
<evidence type="ECO:0000256" key="2">
    <source>
        <dbReference type="SAM" id="MobiDB-lite"/>
    </source>
</evidence>
<name>A0A8D8YFK7_9HEMI</name>
<keyword evidence="1" id="KW-1015">Disulfide bond</keyword>
<dbReference type="GO" id="GO:0016323">
    <property type="term" value="C:basolateral plasma membrane"/>
    <property type="evidence" value="ECO:0007669"/>
    <property type="project" value="TreeGrafter"/>
</dbReference>
<dbReference type="InterPro" id="IPR004156">
    <property type="entry name" value="OATP"/>
</dbReference>
<organism evidence="4">
    <name type="scientific">Cacopsylla melanoneura</name>
    <dbReference type="NCBI Taxonomy" id="428564"/>
    <lineage>
        <taxon>Eukaryota</taxon>
        <taxon>Metazoa</taxon>
        <taxon>Ecdysozoa</taxon>
        <taxon>Arthropoda</taxon>
        <taxon>Hexapoda</taxon>
        <taxon>Insecta</taxon>
        <taxon>Pterygota</taxon>
        <taxon>Neoptera</taxon>
        <taxon>Paraneoptera</taxon>
        <taxon>Hemiptera</taxon>
        <taxon>Sternorrhyncha</taxon>
        <taxon>Psylloidea</taxon>
        <taxon>Psyllidae</taxon>
        <taxon>Psyllinae</taxon>
        <taxon>Cacopsylla</taxon>
    </lineage>
</organism>
<feature type="transmembrane region" description="Helical" evidence="3">
    <location>
        <begin position="100"/>
        <end position="123"/>
    </location>
</feature>
<feature type="transmembrane region" description="Helical" evidence="3">
    <location>
        <begin position="130"/>
        <end position="152"/>
    </location>
</feature>
<dbReference type="Pfam" id="PF03137">
    <property type="entry name" value="OATP"/>
    <property type="match status" value="1"/>
</dbReference>
<dbReference type="SUPFAM" id="SSF103473">
    <property type="entry name" value="MFS general substrate transporter"/>
    <property type="match status" value="1"/>
</dbReference>
<evidence type="ECO:0000313" key="4">
    <source>
        <dbReference type="EMBL" id="CAG6727877.1"/>
    </source>
</evidence>
<reference evidence="4" key="1">
    <citation type="submission" date="2021-05" db="EMBL/GenBank/DDBJ databases">
        <authorList>
            <person name="Alioto T."/>
            <person name="Alioto T."/>
            <person name="Gomez Garrido J."/>
        </authorList>
    </citation>
    <scope>NUCLEOTIDE SEQUENCE</scope>
</reference>